<evidence type="ECO:0000313" key="1">
    <source>
        <dbReference type="EMBL" id="SOC79046.1"/>
    </source>
</evidence>
<keyword evidence="2" id="KW-1185">Reference proteome</keyword>
<dbReference type="AlphaFoldDB" id="A0A285X204"/>
<dbReference type="GO" id="GO:0051213">
    <property type="term" value="F:dioxygenase activity"/>
    <property type="evidence" value="ECO:0007669"/>
    <property type="project" value="UniProtKB-KW"/>
</dbReference>
<dbReference type="PROSITE" id="PS51257">
    <property type="entry name" value="PROKAR_LIPOPROTEIN"/>
    <property type="match status" value="1"/>
</dbReference>
<dbReference type="EMBL" id="OCMF01000001">
    <property type="protein sequence ID" value="SOC79046.1"/>
    <property type="molecule type" value="Genomic_DNA"/>
</dbReference>
<organism evidence="1 2">
    <name type="scientific">Salinimicrobium sediminis</name>
    <dbReference type="NCBI Taxonomy" id="1343891"/>
    <lineage>
        <taxon>Bacteria</taxon>
        <taxon>Pseudomonadati</taxon>
        <taxon>Bacteroidota</taxon>
        <taxon>Flavobacteriia</taxon>
        <taxon>Flavobacteriales</taxon>
        <taxon>Flavobacteriaceae</taxon>
        <taxon>Salinimicrobium</taxon>
    </lineage>
</organism>
<dbReference type="Proteomes" id="UP000219193">
    <property type="component" value="Unassembled WGS sequence"/>
</dbReference>
<protein>
    <submittedName>
        <fullName evidence="1">Ferredoxin subunit of nitrite reductase or a ring-hydroxylating dioxygenase</fullName>
    </submittedName>
</protein>
<sequence length="142" mass="16043">MKQFFALFLLIFTFLGCSSDDDLRRNPYLPHLNFSVNFDLSLPEYNQLNFPGNKFVTRNYGINGIVIFNLNNDQYMAFELTDPNHVPQPCSTLTVEGTEAVCSCGDGNKYTIITGQQIAGEGEYSLKPYRVERVGNVLRVSN</sequence>
<reference evidence="2" key="1">
    <citation type="submission" date="2017-09" db="EMBL/GenBank/DDBJ databases">
        <authorList>
            <person name="Varghese N."/>
            <person name="Submissions S."/>
        </authorList>
    </citation>
    <scope>NUCLEOTIDE SEQUENCE [LARGE SCALE GENOMIC DNA]</scope>
    <source>
        <strain evidence="2">CGMCC 1.12641</strain>
    </source>
</reference>
<evidence type="ECO:0000313" key="2">
    <source>
        <dbReference type="Proteomes" id="UP000219193"/>
    </source>
</evidence>
<dbReference type="RefSeq" id="WP_097054817.1">
    <property type="nucleotide sequence ID" value="NZ_OCMF01000001.1"/>
</dbReference>
<keyword evidence="1" id="KW-0560">Oxidoreductase</keyword>
<name>A0A285X204_9FLAO</name>
<proteinExistence type="predicted"/>
<dbReference type="OrthoDB" id="1201186at2"/>
<gene>
    <name evidence="1" type="ORF">SAMN06296241_0566</name>
</gene>
<keyword evidence="1" id="KW-0223">Dioxygenase</keyword>
<accession>A0A285X204</accession>